<gene>
    <name evidence="2" type="ORF">AS033_12125</name>
</gene>
<dbReference type="OrthoDB" id="2501352at2"/>
<protein>
    <submittedName>
        <fullName evidence="2">Pectate lyase</fullName>
    </submittedName>
</protein>
<dbReference type="GO" id="GO:0016829">
    <property type="term" value="F:lyase activity"/>
    <property type="evidence" value="ECO:0007669"/>
    <property type="project" value="UniProtKB-KW"/>
</dbReference>
<comment type="caution">
    <text evidence="2">The sequence shown here is derived from an EMBL/GenBank/DDBJ whole genome shotgun (WGS) entry which is preliminary data.</text>
</comment>
<dbReference type="SMART" id="SM00710">
    <property type="entry name" value="PbH1"/>
    <property type="match status" value="5"/>
</dbReference>
<evidence type="ECO:0000259" key="1">
    <source>
        <dbReference type="Pfam" id="PF12708"/>
    </source>
</evidence>
<dbReference type="InterPro" id="IPR012334">
    <property type="entry name" value="Pectin_lyas_fold"/>
</dbReference>
<dbReference type="Gene3D" id="2.160.20.10">
    <property type="entry name" value="Single-stranded right-handed beta-helix, Pectin lyase-like"/>
    <property type="match status" value="1"/>
</dbReference>
<accession>A0A0V8GDI0</accession>
<dbReference type="AlphaFoldDB" id="A0A0V8GDI0"/>
<keyword evidence="2" id="KW-0456">Lyase</keyword>
<sequence length="545" mass="60507">MLKLDHTHDPYQNAALIQEYVETSTNEQAVRQAEQLLHDSAFIAPRRNPNFSRTLRSMISPLFLTNRDKHILPLTPAFVTPSDEVRPSWFGRLNHEFERLISDVETVDVTAFGAVGDGQTDDTQAFIDALGDGHRQVHVPAGTYVVQGIRLPSYTILTGAGKGKTILKMHDKAPKGRRLVTNQNYLLGNHHLLVEKMTLDWNIKRIGDAKKSSTWGNHSSCLTYAHVTYAWVFDVEAVNPGLHCFDISTPYYNYNGDGARANLSSSFIWFDGLTGSGFGDDGITTHHSDHLFISNCFMHDPSGRAHAEGFSNSNGIEIDDGSRDVWLFNNATSRCFGGLEIKAHATSSAASTVKIVGHLSIDDHRAFNFRHIGHHQASDPTSQTAYNIIATRLIAQTPQYTELYANSKPRALVVSAYRNVVIHDFTVLGDPYYDYQEQPMIGIQYKARNVTLSQLKMSGFRQAKTDIQIFGGENGAEDIRLRDIRIEDSAKHGITIGPDITHVKLTNVALKGDGTVGLNAKSEPEMERFIATGFKVPIRAQSTQV</sequence>
<dbReference type="SUPFAM" id="SSF51126">
    <property type="entry name" value="Pectin lyase-like"/>
    <property type="match status" value="2"/>
</dbReference>
<name>A0A0V8GDI0_9BACL</name>
<proteinExistence type="predicted"/>
<dbReference type="Proteomes" id="UP000053797">
    <property type="component" value="Unassembled WGS sequence"/>
</dbReference>
<dbReference type="Pfam" id="PF12708">
    <property type="entry name" value="Pect-lyase_RHGA_epim"/>
    <property type="match status" value="1"/>
</dbReference>
<dbReference type="InterPro" id="IPR024535">
    <property type="entry name" value="RHGA/B-epi-like_pectate_lyase"/>
</dbReference>
<dbReference type="InterPro" id="IPR011050">
    <property type="entry name" value="Pectin_lyase_fold/virulence"/>
</dbReference>
<dbReference type="InterPro" id="IPR006626">
    <property type="entry name" value="PbH1"/>
</dbReference>
<dbReference type="RefSeq" id="WP_058265654.1">
    <property type="nucleotide sequence ID" value="NZ_FMYN01000004.1"/>
</dbReference>
<evidence type="ECO:0000313" key="2">
    <source>
        <dbReference type="EMBL" id="KSU48365.1"/>
    </source>
</evidence>
<reference evidence="2 3" key="1">
    <citation type="journal article" date="2015" name="Int. J. Syst. Evol. Microbiol.">
        <title>Exiguobacterium enclense sp. nov., isolated from sediment.</title>
        <authorList>
            <person name="Dastager S.G."/>
            <person name="Mawlankar R."/>
            <person name="Sonalkar V.V."/>
            <person name="Thorat M.N."/>
            <person name="Mual P."/>
            <person name="Verma A."/>
            <person name="Krishnamurthi S."/>
            <person name="Tang S.K."/>
            <person name="Li W.J."/>
        </authorList>
    </citation>
    <scope>NUCLEOTIDE SEQUENCE [LARGE SCALE GENOMIC DNA]</scope>
    <source>
        <strain evidence="2 3">NIO-1109</strain>
    </source>
</reference>
<dbReference type="EMBL" id="LNQL01000004">
    <property type="protein sequence ID" value="KSU48365.1"/>
    <property type="molecule type" value="Genomic_DNA"/>
</dbReference>
<feature type="domain" description="Rhamnogalacturonase A/B/Epimerase-like pectate lyase" evidence="1">
    <location>
        <begin position="107"/>
        <end position="320"/>
    </location>
</feature>
<organism evidence="2 3">
    <name type="scientific">Exiguobacterium indicum</name>
    <dbReference type="NCBI Taxonomy" id="296995"/>
    <lineage>
        <taxon>Bacteria</taxon>
        <taxon>Bacillati</taxon>
        <taxon>Bacillota</taxon>
        <taxon>Bacilli</taxon>
        <taxon>Bacillales</taxon>
        <taxon>Bacillales Family XII. Incertae Sedis</taxon>
        <taxon>Exiguobacterium</taxon>
    </lineage>
</organism>
<evidence type="ECO:0000313" key="3">
    <source>
        <dbReference type="Proteomes" id="UP000053797"/>
    </source>
</evidence>